<dbReference type="AlphaFoldDB" id="A0A6M3J3B1"/>
<reference evidence="1" key="1">
    <citation type="submission" date="2020-03" db="EMBL/GenBank/DDBJ databases">
        <title>The deep terrestrial virosphere.</title>
        <authorList>
            <person name="Holmfeldt K."/>
            <person name="Nilsson E."/>
            <person name="Simone D."/>
            <person name="Lopez-Fernandez M."/>
            <person name="Wu X."/>
            <person name="de Brujin I."/>
            <person name="Lundin D."/>
            <person name="Andersson A."/>
            <person name="Bertilsson S."/>
            <person name="Dopson M."/>
        </authorList>
    </citation>
    <scope>NUCLEOTIDE SEQUENCE</scope>
    <source>
        <strain evidence="1">MM415B00562</strain>
    </source>
</reference>
<organism evidence="1">
    <name type="scientific">viral metagenome</name>
    <dbReference type="NCBI Taxonomy" id="1070528"/>
    <lineage>
        <taxon>unclassified sequences</taxon>
        <taxon>metagenomes</taxon>
        <taxon>organismal metagenomes</taxon>
    </lineage>
</organism>
<name>A0A6M3J3B1_9ZZZZ</name>
<protein>
    <submittedName>
        <fullName evidence="1">Uncharacterized protein</fullName>
    </submittedName>
</protein>
<evidence type="ECO:0000313" key="1">
    <source>
        <dbReference type="EMBL" id="QJA63988.1"/>
    </source>
</evidence>
<dbReference type="EMBL" id="MT141510">
    <property type="protein sequence ID" value="QJA63988.1"/>
    <property type="molecule type" value="Genomic_DNA"/>
</dbReference>
<gene>
    <name evidence="1" type="ORF">MM415B00562_0022</name>
</gene>
<accession>A0A6M3J3B1</accession>
<sequence length="139" mass="16597">MKLDKVEMREFTFKVQTVLQALALGKGLKLQAERAKIDFHNLGAYQLAVGMFQVLTQEEQVYEFPNNFLIRWGSWWQKAKLRWLPHWVLRRFPPKETKVWLQHNFPEATVPDFGREFVKVKLIDVDVLKKALERKDEKE</sequence>
<proteinExistence type="predicted"/>